<dbReference type="PANTHER" id="PTHR30363:SF44">
    <property type="entry name" value="AGA OPERON TRANSCRIPTIONAL REPRESSOR-RELATED"/>
    <property type="match status" value="1"/>
</dbReference>
<organism evidence="5 6">
    <name type="scientific">Splendidivirga corallicola</name>
    <dbReference type="NCBI Taxonomy" id="3051826"/>
    <lineage>
        <taxon>Bacteria</taxon>
        <taxon>Pseudomonadati</taxon>
        <taxon>Bacteroidota</taxon>
        <taxon>Cytophagia</taxon>
        <taxon>Cytophagales</taxon>
        <taxon>Splendidivirgaceae</taxon>
        <taxon>Splendidivirga</taxon>
    </lineage>
</organism>
<evidence type="ECO:0000256" key="3">
    <source>
        <dbReference type="ARBA" id="ARBA00023163"/>
    </source>
</evidence>
<dbReference type="RefSeq" id="WP_346753270.1">
    <property type="nucleotide sequence ID" value="NZ_JAUJEA010000006.1"/>
</dbReference>
<name>A0ABT8KR59_9BACT</name>
<proteinExistence type="predicted"/>
<dbReference type="InterPro" id="IPR001034">
    <property type="entry name" value="DeoR_HTH"/>
</dbReference>
<dbReference type="Proteomes" id="UP001172082">
    <property type="component" value="Unassembled WGS sequence"/>
</dbReference>
<evidence type="ECO:0000313" key="5">
    <source>
        <dbReference type="EMBL" id="MDN5203247.1"/>
    </source>
</evidence>
<dbReference type="InterPro" id="IPR014036">
    <property type="entry name" value="DeoR-like_C"/>
</dbReference>
<evidence type="ECO:0000259" key="4">
    <source>
        <dbReference type="PROSITE" id="PS51000"/>
    </source>
</evidence>
<dbReference type="InterPro" id="IPR036390">
    <property type="entry name" value="WH_DNA-bd_sf"/>
</dbReference>
<dbReference type="SUPFAM" id="SSF100950">
    <property type="entry name" value="NagB/RpiA/CoA transferase-like"/>
    <property type="match status" value="1"/>
</dbReference>
<dbReference type="Gene3D" id="1.10.10.10">
    <property type="entry name" value="Winged helix-like DNA-binding domain superfamily/Winged helix DNA-binding domain"/>
    <property type="match status" value="1"/>
</dbReference>
<dbReference type="InterPro" id="IPR037171">
    <property type="entry name" value="NagB/RpiA_transferase-like"/>
</dbReference>
<keyword evidence="1" id="KW-0805">Transcription regulation</keyword>
<dbReference type="GO" id="GO:0003677">
    <property type="term" value="F:DNA binding"/>
    <property type="evidence" value="ECO:0007669"/>
    <property type="project" value="UniProtKB-KW"/>
</dbReference>
<dbReference type="SUPFAM" id="SSF46785">
    <property type="entry name" value="Winged helix' DNA-binding domain"/>
    <property type="match status" value="1"/>
</dbReference>
<evidence type="ECO:0000256" key="2">
    <source>
        <dbReference type="ARBA" id="ARBA00023125"/>
    </source>
</evidence>
<evidence type="ECO:0000313" key="6">
    <source>
        <dbReference type="Proteomes" id="UP001172082"/>
    </source>
</evidence>
<dbReference type="PROSITE" id="PS00894">
    <property type="entry name" value="HTH_DEOR_1"/>
    <property type="match status" value="1"/>
</dbReference>
<comment type="caution">
    <text evidence="5">The sequence shown here is derived from an EMBL/GenBank/DDBJ whole genome shotgun (WGS) entry which is preliminary data.</text>
</comment>
<dbReference type="Pfam" id="PF00455">
    <property type="entry name" value="DeoRC"/>
    <property type="match status" value="1"/>
</dbReference>
<dbReference type="PRINTS" id="PR00037">
    <property type="entry name" value="HTHLACR"/>
</dbReference>
<gene>
    <name evidence="5" type="ORF">QQ008_17790</name>
</gene>
<keyword evidence="6" id="KW-1185">Reference proteome</keyword>
<protein>
    <submittedName>
        <fullName evidence="5">DeoR/GlpR family DNA-binding transcription regulator</fullName>
    </submittedName>
</protein>
<evidence type="ECO:0000256" key="1">
    <source>
        <dbReference type="ARBA" id="ARBA00023015"/>
    </source>
</evidence>
<dbReference type="InterPro" id="IPR018356">
    <property type="entry name" value="Tscrpt_reg_HTH_DeoR_CS"/>
</dbReference>
<dbReference type="EMBL" id="JAUJEA010000006">
    <property type="protein sequence ID" value="MDN5203247.1"/>
    <property type="molecule type" value="Genomic_DNA"/>
</dbReference>
<dbReference type="PROSITE" id="PS51000">
    <property type="entry name" value="HTH_DEOR_2"/>
    <property type="match status" value="1"/>
</dbReference>
<keyword evidence="2 5" id="KW-0238">DNA-binding</keyword>
<dbReference type="SMART" id="SM01134">
    <property type="entry name" value="DeoRC"/>
    <property type="match status" value="1"/>
</dbReference>
<keyword evidence="3" id="KW-0804">Transcription</keyword>
<dbReference type="InterPro" id="IPR050313">
    <property type="entry name" value="Carb_Metab_HTH_regulators"/>
</dbReference>
<accession>A0ABT8KR59</accession>
<sequence>MTKREKRQQFILHEVSLHSRVLLTDLAHLLNVSIDTVRRDIKELDEAGKLKKVHGGAISIGFLYSTDNRKEIYAFESKTIIAQKAVKLIEPKSVALISGGTTNLEFVKHLPPKLSATFFTPSLPIAIELMAHPNIEVIFIGGRLSRDAQIAVGGSALNTLSGIKMDICFMGTGYLDPINGLTEFDWEVVQMKKAMINASKKIVSLTISEKLNSIQRYKICEIQSIDTLITELDGSAEVLKPYRDQNINIL</sequence>
<feature type="domain" description="HTH deoR-type" evidence="4">
    <location>
        <begin position="4"/>
        <end position="59"/>
    </location>
</feature>
<reference evidence="5" key="1">
    <citation type="submission" date="2023-06" db="EMBL/GenBank/DDBJ databases">
        <title>Genomic of Parafulvivirga corallium.</title>
        <authorList>
            <person name="Wang G."/>
        </authorList>
    </citation>
    <scope>NUCLEOTIDE SEQUENCE</scope>
    <source>
        <strain evidence="5">BMA10</strain>
    </source>
</reference>
<dbReference type="Pfam" id="PF08220">
    <property type="entry name" value="HTH_DeoR"/>
    <property type="match status" value="1"/>
</dbReference>
<dbReference type="Gene3D" id="3.40.50.1360">
    <property type="match status" value="1"/>
</dbReference>
<dbReference type="SMART" id="SM00420">
    <property type="entry name" value="HTH_DEOR"/>
    <property type="match status" value="1"/>
</dbReference>
<dbReference type="PANTHER" id="PTHR30363">
    <property type="entry name" value="HTH-TYPE TRANSCRIPTIONAL REGULATOR SRLR-RELATED"/>
    <property type="match status" value="1"/>
</dbReference>
<dbReference type="InterPro" id="IPR036388">
    <property type="entry name" value="WH-like_DNA-bd_sf"/>
</dbReference>